<dbReference type="AlphaFoldDB" id="A0AB38ZEM5"/>
<evidence type="ECO:0000256" key="4">
    <source>
        <dbReference type="ARBA" id="ARBA00023157"/>
    </source>
</evidence>
<comment type="caution">
    <text evidence="5">Lacks conserved residue(s) required for the propagation of feature annotation.</text>
</comment>
<feature type="disulfide bond" evidence="5">
    <location>
        <begin position="195"/>
        <end position="212"/>
    </location>
</feature>
<dbReference type="InterPro" id="IPR001314">
    <property type="entry name" value="Peptidase_S1A"/>
</dbReference>
<dbReference type="InterPro" id="IPR043504">
    <property type="entry name" value="Peptidase_S1_PA_chymotrypsin"/>
</dbReference>
<dbReference type="InterPro" id="IPR009003">
    <property type="entry name" value="Peptidase_S1_PA"/>
</dbReference>
<dbReference type="CDD" id="cd00190">
    <property type="entry name" value="Tryp_SPc"/>
    <property type="match status" value="1"/>
</dbReference>
<dbReference type="InterPro" id="IPR001254">
    <property type="entry name" value="Trypsin_dom"/>
</dbReference>
<dbReference type="PRINTS" id="PR00722">
    <property type="entry name" value="CHYMOTRYPSIN"/>
</dbReference>
<dbReference type="GO" id="GO:0006508">
    <property type="term" value="P:proteolysis"/>
    <property type="evidence" value="ECO:0007669"/>
    <property type="project" value="UniProtKB-KW"/>
</dbReference>
<accession>A0AB38ZEM5</accession>
<evidence type="ECO:0000256" key="7">
    <source>
        <dbReference type="SAM" id="SignalP"/>
    </source>
</evidence>
<reference evidence="10" key="1">
    <citation type="submission" date="2024-03" db="EMBL/GenBank/DDBJ databases">
        <title>Venom adaptation and exaptation during the trophic switch to blood-feeding by kissing bugs (Reduviidae: Triatominae).</title>
        <authorList>
            <person name="Zdenek C.N."/>
            <person name="Cardoso F.C."/>
            <person name="Robinson S.D."/>
            <person name="Mercedes R.S."/>
            <person name="Raidjoe E.R."/>
            <person name="Hernandez-Vargas M.J."/>
            <person name="Jin J."/>
            <person name="Corzo G."/>
            <person name="Vetter I."/>
            <person name="King G.F."/>
            <person name="Fry B.G."/>
            <person name="Walker A."/>
        </authorList>
    </citation>
    <scope>NUCLEOTIDE SEQUENCE</scope>
</reference>
<dbReference type="Gene3D" id="2.40.10.10">
    <property type="entry name" value="Trypsin-like serine proteases"/>
    <property type="match status" value="1"/>
</dbReference>
<dbReference type="PROSITE" id="PS01180">
    <property type="entry name" value="CUB"/>
    <property type="match status" value="1"/>
</dbReference>
<keyword evidence="3 6" id="KW-0720">Serine protease</keyword>
<dbReference type="SMART" id="SM00020">
    <property type="entry name" value="Tryp_SPc"/>
    <property type="match status" value="1"/>
</dbReference>
<dbReference type="PANTHER" id="PTHR24252:SF7">
    <property type="entry name" value="HYALIN"/>
    <property type="match status" value="1"/>
</dbReference>
<keyword evidence="4 5" id="KW-1015">Disulfide bond</keyword>
<evidence type="ECO:0000259" key="9">
    <source>
        <dbReference type="PROSITE" id="PS50240"/>
    </source>
</evidence>
<evidence type="ECO:0000313" key="10">
    <source>
        <dbReference type="EMBL" id="WXI02710.1"/>
    </source>
</evidence>
<evidence type="ECO:0000256" key="6">
    <source>
        <dbReference type="RuleBase" id="RU363034"/>
    </source>
</evidence>
<dbReference type="PROSITE" id="PS00135">
    <property type="entry name" value="TRYPSIN_SER"/>
    <property type="match status" value="1"/>
</dbReference>
<evidence type="ECO:0000256" key="3">
    <source>
        <dbReference type="ARBA" id="ARBA00022825"/>
    </source>
</evidence>
<dbReference type="PROSITE" id="PS00134">
    <property type="entry name" value="TRYPSIN_HIS"/>
    <property type="match status" value="1"/>
</dbReference>
<dbReference type="SUPFAM" id="SSF49854">
    <property type="entry name" value="Spermadhesin, CUB domain"/>
    <property type="match status" value="1"/>
</dbReference>
<feature type="chain" id="PRO_5044236391" evidence="7">
    <location>
        <begin position="21"/>
        <end position="537"/>
    </location>
</feature>
<name>A0AB38ZEM5_9HEMI</name>
<protein>
    <submittedName>
        <fullName evidence="10">Venom S1 protease with CUB domain 5</fullName>
    </submittedName>
</protein>
<evidence type="ECO:0000256" key="2">
    <source>
        <dbReference type="ARBA" id="ARBA00022801"/>
    </source>
</evidence>
<dbReference type="PANTHER" id="PTHR24252">
    <property type="entry name" value="ACROSIN-RELATED"/>
    <property type="match status" value="1"/>
</dbReference>
<proteinExistence type="evidence at transcript level"/>
<dbReference type="FunFam" id="2.40.10.10:FF:000060">
    <property type="entry name" value="Acrosin"/>
    <property type="match status" value="1"/>
</dbReference>
<dbReference type="GO" id="GO:0004252">
    <property type="term" value="F:serine-type endopeptidase activity"/>
    <property type="evidence" value="ECO:0007669"/>
    <property type="project" value="InterPro"/>
</dbReference>
<dbReference type="Pfam" id="PF00089">
    <property type="entry name" value="Trypsin"/>
    <property type="match status" value="1"/>
</dbReference>
<feature type="signal peptide" evidence="7">
    <location>
        <begin position="1"/>
        <end position="20"/>
    </location>
</feature>
<keyword evidence="7" id="KW-0732">Signal</keyword>
<dbReference type="InterPro" id="IPR018114">
    <property type="entry name" value="TRYPSIN_HIS"/>
</dbReference>
<dbReference type="InterPro" id="IPR000859">
    <property type="entry name" value="CUB_dom"/>
</dbReference>
<keyword evidence="2 6" id="KW-0378">Hydrolase</keyword>
<dbReference type="Gene3D" id="2.60.120.290">
    <property type="entry name" value="Spermadhesin, CUB domain"/>
    <property type="match status" value="2"/>
</dbReference>
<dbReference type="EMBL" id="PP517460">
    <property type="protein sequence ID" value="WXI02710.1"/>
    <property type="molecule type" value="mRNA"/>
</dbReference>
<feature type="domain" description="CUB" evidence="8">
    <location>
        <begin position="133"/>
        <end position="214"/>
    </location>
</feature>
<dbReference type="InterPro" id="IPR035914">
    <property type="entry name" value="Sperma_CUB_dom_sf"/>
</dbReference>
<dbReference type="SUPFAM" id="SSF50494">
    <property type="entry name" value="Trypsin-like serine proteases"/>
    <property type="match status" value="1"/>
</dbReference>
<keyword evidence="1 6" id="KW-0645">Protease</keyword>
<evidence type="ECO:0000256" key="1">
    <source>
        <dbReference type="ARBA" id="ARBA00022670"/>
    </source>
</evidence>
<evidence type="ECO:0000259" key="8">
    <source>
        <dbReference type="PROSITE" id="PS01180"/>
    </source>
</evidence>
<dbReference type="PROSITE" id="PS50240">
    <property type="entry name" value="TRYPSIN_DOM"/>
    <property type="match status" value="1"/>
</dbReference>
<dbReference type="InterPro" id="IPR033116">
    <property type="entry name" value="TRYPSIN_SER"/>
</dbReference>
<organism evidence="10">
    <name type="scientific">Oncocephalus sp</name>
    <dbReference type="NCBI Taxonomy" id="2944721"/>
    <lineage>
        <taxon>Eukaryota</taxon>
        <taxon>Metazoa</taxon>
        <taxon>Ecdysozoa</taxon>
        <taxon>Arthropoda</taxon>
        <taxon>Hexapoda</taxon>
        <taxon>Insecta</taxon>
        <taxon>Pterygota</taxon>
        <taxon>Neoptera</taxon>
        <taxon>Paraneoptera</taxon>
        <taxon>Hemiptera</taxon>
        <taxon>Heteroptera</taxon>
        <taxon>Panheteroptera</taxon>
        <taxon>Cimicomorpha</taxon>
        <taxon>Reduviidae</taxon>
        <taxon>Stenopodainae</taxon>
        <taxon>Oncocephalus</taxon>
    </lineage>
</organism>
<evidence type="ECO:0000256" key="5">
    <source>
        <dbReference type="PROSITE-ProRule" id="PRU00059"/>
    </source>
</evidence>
<feature type="domain" description="Peptidase S1" evidence="9">
    <location>
        <begin position="291"/>
        <end position="525"/>
    </location>
</feature>
<sequence length="537" mass="60509">MPGFIISALLPLLLVSHNWALHTVKNVRIRIGKPYLGIVNPEYPDKPLDMDSYLEWNLNVESYSKIKIVCDDIRMAQADPWTPECEQVYISFDDGNREEKVCGPQKSGYQYKSQGPQVTVKMVTRNGGGFIKCTAYNTGEPKPTIVHLKPDGRIQYTGSPKEPTPYFDKVWILYSPPGTRISLQCNTDLTGEPPCSKEVLTVENGEGAKEYCGDNEFNLFSKNNYAKVRLQLNEFGDLSASCLAQAVTGPNLNEYMNLPSLDIDSSEDGVFRGARKTTCKCGWANRNSARIFFGKETGENEYPWMARLNIFFYKDGVRKMFLCGGSVITKRHILTAAHCLVDKFLKRVVFPQDVSVVLGEHDRYKVSGKEKTFEIEKVFVHKDYVANKTHDIALLYLKNDIEFNEFIGPVCLYPDELPLLHKPIKIMGWGKTESGHTSSVLLKAYSIAIDNLLCNNVRPYEICTSLKPGTTCVGDSGGPLVWLDPETNRYVQVSLVSRGSYTCQDRPALSTRISPFYDWIVDRIEMTDPSAELCDKI</sequence>